<evidence type="ECO:0000313" key="3">
    <source>
        <dbReference type="Proteomes" id="UP001140502"/>
    </source>
</evidence>
<accession>A0A9W8WCJ4</accession>
<name>A0A9W8WCJ4_9HYPO</name>
<reference evidence="2" key="1">
    <citation type="submission" date="2022-10" db="EMBL/GenBank/DDBJ databases">
        <title>Tapping the CABI collections for fungal endophytes: first genome assemblies for Collariella, Neodidymelliopsis, Ascochyta clinopodiicola, Didymella pomorum, Didymosphaeria variabile, Neocosmospora piperis and Neocucurbitaria cava.</title>
        <authorList>
            <person name="Hill R."/>
        </authorList>
    </citation>
    <scope>NUCLEOTIDE SEQUENCE</scope>
    <source>
        <strain evidence="2">IMI 366586</strain>
    </source>
</reference>
<comment type="caution">
    <text evidence="2">The sequence shown here is derived from an EMBL/GenBank/DDBJ whole genome shotgun (WGS) entry which is preliminary data.</text>
</comment>
<organism evidence="2 3">
    <name type="scientific">Fusarium piperis</name>
    <dbReference type="NCBI Taxonomy" id="1435070"/>
    <lineage>
        <taxon>Eukaryota</taxon>
        <taxon>Fungi</taxon>
        <taxon>Dikarya</taxon>
        <taxon>Ascomycota</taxon>
        <taxon>Pezizomycotina</taxon>
        <taxon>Sordariomycetes</taxon>
        <taxon>Hypocreomycetidae</taxon>
        <taxon>Hypocreales</taxon>
        <taxon>Nectriaceae</taxon>
        <taxon>Fusarium</taxon>
        <taxon>Fusarium solani species complex</taxon>
    </lineage>
</organism>
<evidence type="ECO:0000313" key="2">
    <source>
        <dbReference type="EMBL" id="KAJ4320016.1"/>
    </source>
</evidence>
<evidence type="ECO:0000256" key="1">
    <source>
        <dbReference type="SAM" id="MobiDB-lite"/>
    </source>
</evidence>
<dbReference type="EMBL" id="JAPEUR010000115">
    <property type="protein sequence ID" value="KAJ4320016.1"/>
    <property type="molecule type" value="Genomic_DNA"/>
</dbReference>
<feature type="region of interest" description="Disordered" evidence="1">
    <location>
        <begin position="20"/>
        <end position="62"/>
    </location>
</feature>
<sequence>MPCFRGVDISIIAQPSSKKLPEFPHSDASSVRILPPVDRSSNPTGAGSGSPGAGSPHIQKASPRVSVYVPSIPGRSLLELLRRRASLTPVVGAQFGIHYSLSKIPEPPCYLYFKIFMNGRNVTNCGVNPASQASGSITRSLCEPSDRWHYKENGVLHKREGIEARCFYFLPTSSRTSVADDGGLIEVQVFRAKGRKRRSPILGKHRDQDTYGIATPSGGLVESPETTCYYDWILIDPKEFPFVSFHFHYRSWSNLCQLNLAPAFTELGEFPLLIQGSSRGASSGVSTRDHATKDHGSTRSEDIFDQHVDTDSDEDLVDVLSRLKLPPKPLGRRLSGEEIPKLAPPGGSARPLPEIPTKKPTQKKSFESYAPSITPSLLPYIEEEPSEVEEEVEIGIAKSIPEASSRQFMGFVGKNYDYDVHLYK</sequence>
<proteinExistence type="predicted"/>
<dbReference type="AlphaFoldDB" id="A0A9W8WCJ4"/>
<protein>
    <submittedName>
        <fullName evidence="2">Uncharacterized protein</fullName>
    </submittedName>
</protein>
<feature type="region of interest" description="Disordered" evidence="1">
    <location>
        <begin position="278"/>
        <end position="307"/>
    </location>
</feature>
<gene>
    <name evidence="2" type="ORF">N0V84_006094</name>
</gene>
<keyword evidence="3" id="KW-1185">Reference proteome</keyword>
<feature type="compositionally biased region" description="Basic and acidic residues" evidence="1">
    <location>
        <begin position="287"/>
        <end position="307"/>
    </location>
</feature>
<dbReference type="Proteomes" id="UP001140502">
    <property type="component" value="Unassembled WGS sequence"/>
</dbReference>
<dbReference type="OrthoDB" id="436496at2759"/>
<feature type="region of interest" description="Disordered" evidence="1">
    <location>
        <begin position="331"/>
        <end position="367"/>
    </location>
</feature>